<proteinExistence type="inferred from homology"/>
<evidence type="ECO:0000313" key="4">
    <source>
        <dbReference type="Proteomes" id="UP000001876"/>
    </source>
</evidence>
<keyword evidence="4" id="KW-1185">Reference proteome</keyword>
<dbReference type="SUPFAM" id="SSF56112">
    <property type="entry name" value="Protein kinase-like (PK-like)"/>
    <property type="match status" value="1"/>
</dbReference>
<dbReference type="OMA" id="PRAGECM"/>
<accession>C1MZZ0</accession>
<dbReference type="STRING" id="564608.C1MZZ0"/>
<dbReference type="InterPro" id="IPR000719">
    <property type="entry name" value="Prot_kinase_dom"/>
</dbReference>
<dbReference type="InterPro" id="IPR044095">
    <property type="entry name" value="ADCK2_dom"/>
</dbReference>
<dbReference type="InterPro" id="IPR052402">
    <property type="entry name" value="ADCK_kinase"/>
</dbReference>
<dbReference type="RefSeq" id="XP_003061303.1">
    <property type="nucleotide sequence ID" value="XM_003061257.1"/>
</dbReference>
<dbReference type="GO" id="GO:0005524">
    <property type="term" value="F:ATP binding"/>
    <property type="evidence" value="ECO:0007669"/>
    <property type="project" value="InterPro"/>
</dbReference>
<evidence type="ECO:0000256" key="1">
    <source>
        <dbReference type="ARBA" id="ARBA00009670"/>
    </source>
</evidence>
<comment type="similarity">
    <text evidence="1">Belongs to the protein kinase superfamily. ADCK protein kinase family.</text>
</comment>
<dbReference type="PANTHER" id="PTHR45890:SF1">
    <property type="entry name" value="AARF DOMAIN CONTAINING KINASE 2"/>
    <property type="match status" value="1"/>
</dbReference>
<dbReference type="PANTHER" id="PTHR45890">
    <property type="entry name" value="AARF DOMAIN CONTAINING KINASE 2 (PREDICTED)"/>
    <property type="match status" value="1"/>
</dbReference>
<protein>
    <submittedName>
        <fullName evidence="3">Predicted protein</fullName>
    </submittedName>
</protein>
<dbReference type="EMBL" id="GG663743">
    <property type="protein sequence ID" value="EEH54953.1"/>
    <property type="molecule type" value="Genomic_DNA"/>
</dbReference>
<dbReference type="PROSITE" id="PS50011">
    <property type="entry name" value="PROTEIN_KINASE_DOM"/>
    <property type="match status" value="1"/>
</dbReference>
<dbReference type="GO" id="GO:0004672">
    <property type="term" value="F:protein kinase activity"/>
    <property type="evidence" value="ECO:0007669"/>
    <property type="project" value="InterPro"/>
</dbReference>
<evidence type="ECO:0000313" key="3">
    <source>
        <dbReference type="EMBL" id="EEH54953.1"/>
    </source>
</evidence>
<organism evidence="4">
    <name type="scientific">Micromonas pusilla (strain CCMP1545)</name>
    <name type="common">Picoplanktonic green alga</name>
    <dbReference type="NCBI Taxonomy" id="564608"/>
    <lineage>
        <taxon>Eukaryota</taxon>
        <taxon>Viridiplantae</taxon>
        <taxon>Chlorophyta</taxon>
        <taxon>Mamiellophyceae</taxon>
        <taxon>Mamiellales</taxon>
        <taxon>Mamiellaceae</taxon>
        <taxon>Micromonas</taxon>
    </lineage>
</organism>
<evidence type="ECO:0000259" key="2">
    <source>
        <dbReference type="PROSITE" id="PS50011"/>
    </source>
</evidence>
<dbReference type="OrthoDB" id="1290869at2759"/>
<name>C1MZZ0_MICPC</name>
<dbReference type="InterPro" id="IPR011009">
    <property type="entry name" value="Kinase-like_dom_sf"/>
</dbReference>
<gene>
    <name evidence="3" type="ORF">MICPUCDRAFT_19774</name>
</gene>
<dbReference type="Pfam" id="PF03109">
    <property type="entry name" value="ABC1"/>
    <property type="match status" value="1"/>
</dbReference>
<dbReference type="AlphaFoldDB" id="C1MZZ0"/>
<sequence>MLVGGGKALFPATAHCLEKKRAGIGGGNGNGGDGEKTATGTVASLPPAARQTERQFDANEQPDWRGALVENTLTTLRAIHLSFLFFPVIFTAPFLLSKLAGEWGDAAWYRLLRVTLERAGAAFIKWGQWASTRYDVFPAQLCRELEELQANAPEHSYAKTRQILERAYGGAEVVDQIFMWVDPTPIASGSIAQIHRAKLRAGARAREDAEGRFVAVKVRHPGVVEVLKRDFAILMWLANATNKIEFLAPFQLEHTVQQFGVHMLQQARSIHRSPYDRVDLTTEASNLRRFKDCFSLWPTVSFPTPVCGLAKEEVLIETFEDGNAAAAAMATFVPEENSVLAALGVKTLLKMLIDDNFLHADLHPGNILAATKGAGRLPKGGRPEIIILDTGLATELTPHHQASLAEFFQSIIDWDGVGVANNIISFSSNLSPTLDTEGFRQDISAAVSQFSESSPRAGDCMNAIFETVQKYHVTIDPNVMVAVVTVMVLEGWQFRLDPSINIMDHIAEVMRSSFRKHQRLTMVDHALRDMWAPFSEPCGLSLDRSGRSPLSAQMEHGHGGGWAV</sequence>
<dbReference type="KEGG" id="mpp:MICPUCDRAFT_19774"/>
<dbReference type="Proteomes" id="UP000001876">
    <property type="component" value="Unassembled WGS sequence"/>
</dbReference>
<dbReference type="eggNOG" id="KOG1236">
    <property type="taxonomic scope" value="Eukaryota"/>
</dbReference>
<reference evidence="3 4" key="1">
    <citation type="journal article" date="2009" name="Science">
        <title>Green evolution and dynamic adaptations revealed by genomes of the marine picoeukaryotes Micromonas.</title>
        <authorList>
            <person name="Worden A.Z."/>
            <person name="Lee J.H."/>
            <person name="Mock T."/>
            <person name="Rouze P."/>
            <person name="Simmons M.P."/>
            <person name="Aerts A.L."/>
            <person name="Allen A.E."/>
            <person name="Cuvelier M.L."/>
            <person name="Derelle E."/>
            <person name="Everett M.V."/>
            <person name="Foulon E."/>
            <person name="Grimwood J."/>
            <person name="Gundlach H."/>
            <person name="Henrissat B."/>
            <person name="Napoli C."/>
            <person name="McDonald S.M."/>
            <person name="Parker M.S."/>
            <person name="Rombauts S."/>
            <person name="Salamov A."/>
            <person name="Von Dassow P."/>
            <person name="Badger J.H."/>
            <person name="Coutinho P.M."/>
            <person name="Demir E."/>
            <person name="Dubchak I."/>
            <person name="Gentemann C."/>
            <person name="Eikrem W."/>
            <person name="Gready J.E."/>
            <person name="John U."/>
            <person name="Lanier W."/>
            <person name="Lindquist E.A."/>
            <person name="Lucas S."/>
            <person name="Mayer K.F."/>
            <person name="Moreau H."/>
            <person name="Not F."/>
            <person name="Otillar R."/>
            <person name="Panaud O."/>
            <person name="Pangilinan J."/>
            <person name="Paulsen I."/>
            <person name="Piegu B."/>
            <person name="Poliakov A."/>
            <person name="Robbens S."/>
            <person name="Schmutz J."/>
            <person name="Toulza E."/>
            <person name="Wyss T."/>
            <person name="Zelensky A."/>
            <person name="Zhou K."/>
            <person name="Armbrust E.V."/>
            <person name="Bhattacharya D."/>
            <person name="Goodenough U.W."/>
            <person name="Van de Peer Y."/>
            <person name="Grigoriev I.V."/>
        </authorList>
    </citation>
    <scope>NUCLEOTIDE SEQUENCE [LARGE SCALE GENOMIC DNA]</scope>
    <source>
        <strain evidence="3 4">CCMP1545</strain>
    </source>
</reference>
<dbReference type="InterPro" id="IPR004147">
    <property type="entry name" value="ABC1_dom"/>
</dbReference>
<dbReference type="CDD" id="cd13971">
    <property type="entry name" value="ADCK2-like"/>
    <property type="match status" value="1"/>
</dbReference>
<dbReference type="GeneID" id="9686476"/>
<feature type="domain" description="Protein kinase" evidence="2">
    <location>
        <begin position="180"/>
        <end position="564"/>
    </location>
</feature>